<reference evidence="6" key="1">
    <citation type="submission" date="2024-06" db="EMBL/GenBank/DDBJ databases">
        <authorList>
            <person name="Ryan C."/>
        </authorList>
    </citation>
    <scope>NUCLEOTIDE SEQUENCE [LARGE SCALE GENOMIC DNA]</scope>
</reference>
<evidence type="ECO:0000313" key="5">
    <source>
        <dbReference type="EMBL" id="CAL5003247.1"/>
    </source>
</evidence>
<keyword evidence="6" id="KW-1185">Reference proteome</keyword>
<feature type="domain" description="BTB" evidence="3">
    <location>
        <begin position="189"/>
        <end position="256"/>
    </location>
</feature>
<evidence type="ECO:0000259" key="4">
    <source>
        <dbReference type="PROSITE" id="PS50144"/>
    </source>
</evidence>
<dbReference type="Gene3D" id="2.60.210.10">
    <property type="entry name" value="Apoptosis, Tumor Necrosis Factor Receptor Associated Protein 2, Chain A"/>
    <property type="match status" value="1"/>
</dbReference>
<dbReference type="CDD" id="cd18280">
    <property type="entry name" value="BTB_POZ_BPM_plant"/>
    <property type="match status" value="1"/>
</dbReference>
<dbReference type="SMART" id="SM00225">
    <property type="entry name" value="BTB"/>
    <property type="match status" value="1"/>
</dbReference>
<organism evidence="5 6">
    <name type="scientific">Urochloa decumbens</name>
    <dbReference type="NCBI Taxonomy" id="240449"/>
    <lineage>
        <taxon>Eukaryota</taxon>
        <taxon>Viridiplantae</taxon>
        <taxon>Streptophyta</taxon>
        <taxon>Embryophyta</taxon>
        <taxon>Tracheophyta</taxon>
        <taxon>Spermatophyta</taxon>
        <taxon>Magnoliopsida</taxon>
        <taxon>Liliopsida</taxon>
        <taxon>Poales</taxon>
        <taxon>Poaceae</taxon>
        <taxon>PACMAD clade</taxon>
        <taxon>Panicoideae</taxon>
        <taxon>Panicodae</taxon>
        <taxon>Paniceae</taxon>
        <taxon>Melinidinae</taxon>
        <taxon>Urochloa</taxon>
    </lineage>
</organism>
<dbReference type="SUPFAM" id="SSF49599">
    <property type="entry name" value="TRAF domain-like"/>
    <property type="match status" value="1"/>
</dbReference>
<comment type="pathway">
    <text evidence="1">Protein modification; protein ubiquitination.</text>
</comment>
<dbReference type="InterPro" id="IPR008974">
    <property type="entry name" value="TRAF-like"/>
</dbReference>
<evidence type="ECO:0000256" key="1">
    <source>
        <dbReference type="ARBA" id="ARBA00004906"/>
    </source>
</evidence>
<dbReference type="SUPFAM" id="SSF54695">
    <property type="entry name" value="POZ domain"/>
    <property type="match status" value="1"/>
</dbReference>
<evidence type="ECO:0008006" key="7">
    <source>
        <dbReference type="Google" id="ProtNLM"/>
    </source>
</evidence>
<dbReference type="EMBL" id="OZ075136">
    <property type="protein sequence ID" value="CAL5003247.1"/>
    <property type="molecule type" value="Genomic_DNA"/>
</dbReference>
<dbReference type="AlphaFoldDB" id="A0ABC9BKG0"/>
<dbReference type="Pfam" id="PF24570">
    <property type="entry name" value="BACK_BPM_SPOP"/>
    <property type="match status" value="1"/>
</dbReference>
<name>A0ABC9BKG0_9POAL</name>
<dbReference type="Proteomes" id="UP001497457">
    <property type="component" value="Chromosome 26rd"/>
</dbReference>
<gene>
    <name evidence="5" type="ORF">URODEC1_LOCUS66322</name>
</gene>
<dbReference type="Pfam" id="PF22486">
    <property type="entry name" value="MATH_2"/>
    <property type="match status" value="1"/>
</dbReference>
<reference evidence="5 6" key="2">
    <citation type="submission" date="2024-10" db="EMBL/GenBank/DDBJ databases">
        <authorList>
            <person name="Ryan C."/>
        </authorList>
    </citation>
    <scope>NUCLEOTIDE SEQUENCE [LARGE SCALE GENOMIC DNA]</scope>
</reference>
<dbReference type="Pfam" id="PF00651">
    <property type="entry name" value="BTB"/>
    <property type="match status" value="1"/>
</dbReference>
<dbReference type="InterPro" id="IPR000210">
    <property type="entry name" value="BTB/POZ_dom"/>
</dbReference>
<comment type="similarity">
    <text evidence="2">Belongs to the Tdpoz family.</text>
</comment>
<dbReference type="PANTHER" id="PTHR26379">
    <property type="entry name" value="BTB/POZ AND MATH DOMAIN-CONTAINING PROTEIN 1"/>
    <property type="match status" value="1"/>
</dbReference>
<dbReference type="InterPro" id="IPR011333">
    <property type="entry name" value="SKP1/BTB/POZ_sf"/>
</dbReference>
<evidence type="ECO:0000313" key="6">
    <source>
        <dbReference type="Proteomes" id="UP001497457"/>
    </source>
</evidence>
<evidence type="ECO:0000259" key="3">
    <source>
        <dbReference type="PROSITE" id="PS50097"/>
    </source>
</evidence>
<evidence type="ECO:0000256" key="2">
    <source>
        <dbReference type="ARBA" id="ARBA00010846"/>
    </source>
</evidence>
<dbReference type="PANTHER" id="PTHR26379:SF438">
    <property type="entry name" value="OS08G0128700 PROTEIN"/>
    <property type="match status" value="1"/>
</dbReference>
<dbReference type="InterPro" id="IPR045005">
    <property type="entry name" value="BPM1-6"/>
</dbReference>
<protein>
    <recommendedName>
        <fullName evidence="7">BTB domain-containing protein</fullName>
    </recommendedName>
</protein>
<dbReference type="InterPro" id="IPR002083">
    <property type="entry name" value="MATH/TRAF_dom"/>
</dbReference>
<dbReference type="PROSITE" id="PS50144">
    <property type="entry name" value="MATH"/>
    <property type="match status" value="1"/>
</dbReference>
<feature type="domain" description="MATH" evidence="4">
    <location>
        <begin position="27"/>
        <end position="151"/>
    </location>
</feature>
<dbReference type="Gene3D" id="1.25.40.420">
    <property type="match status" value="1"/>
</dbReference>
<proteinExistence type="inferred from homology"/>
<sequence>MALSSSYLLTGMPAPTTFSSCALETEQGRHLFRVVGYSQQRERNMSSGIFIVGGHRWALSLAIYEALPDHIFVALVLCDDVVAKKVQASYELNLVDHRTGLSLCVHKEAPMTYDTQSDDPSSRVSGHVKRRSVFESPNYLHDDCLTVECIVTVILEKKIPETKLLPRIEVPPYDIAGHFGKLLETSEGVDVTFSVDGVKFTGHKVVLAARSLVFKAELYGPMREAGTEPIVIKGMQPDVFRALMHFIYNDSLPPLDDLEADDYMEMVRHLLVAADRYAMERLKLMCQSILCENLGVQTVATTLALADQHNCDKLKDACIEFMASVMDAVMTTQGYMNLKRTCPSVAFEALEKTSRIHKAH</sequence>
<dbReference type="PROSITE" id="PS50097">
    <property type="entry name" value="BTB"/>
    <property type="match status" value="1"/>
</dbReference>
<dbReference type="Gene3D" id="3.30.710.10">
    <property type="entry name" value="Potassium Channel Kv1.1, Chain A"/>
    <property type="match status" value="1"/>
</dbReference>
<accession>A0ABC9BKG0</accession>
<dbReference type="CDD" id="cd00121">
    <property type="entry name" value="MATH"/>
    <property type="match status" value="1"/>
</dbReference>
<dbReference type="InterPro" id="IPR056423">
    <property type="entry name" value="BACK_BPM_SPOP"/>
</dbReference>